<evidence type="ECO:0000313" key="2">
    <source>
        <dbReference type="Proteomes" id="UP000440096"/>
    </source>
</evidence>
<evidence type="ECO:0000313" key="1">
    <source>
        <dbReference type="EMBL" id="MTD55200.1"/>
    </source>
</evidence>
<protein>
    <submittedName>
        <fullName evidence="1">Uncharacterized protein</fullName>
    </submittedName>
</protein>
<comment type="caution">
    <text evidence="1">The sequence shown here is derived from an EMBL/GenBank/DDBJ whole genome shotgun (WGS) entry which is preliminary data.</text>
</comment>
<dbReference type="RefSeq" id="WP_312867922.1">
    <property type="nucleotide sequence ID" value="NZ_WMBA01000018.1"/>
</dbReference>
<name>A0A6N7Z4H4_9PSEU</name>
<accession>A0A6N7Z4H4</accession>
<organism evidence="1 2">
    <name type="scientific">Amycolatopsis pithecellobii</name>
    <dbReference type="NCBI Taxonomy" id="664692"/>
    <lineage>
        <taxon>Bacteria</taxon>
        <taxon>Bacillati</taxon>
        <taxon>Actinomycetota</taxon>
        <taxon>Actinomycetes</taxon>
        <taxon>Pseudonocardiales</taxon>
        <taxon>Pseudonocardiaceae</taxon>
        <taxon>Amycolatopsis</taxon>
    </lineage>
</organism>
<sequence length="74" mass="8288">MTDQQYEVRVDGRLSERAQQAFGGYEDVRIVPAPAETVLYVAVTDEAHLQGILALLANLHLQVVSMKRIPELPR</sequence>
<proteinExistence type="predicted"/>
<reference evidence="1 2" key="1">
    <citation type="submission" date="2019-11" db="EMBL/GenBank/DDBJ databases">
        <title>Draft genome of Amycolatopsis RM579.</title>
        <authorList>
            <person name="Duangmal K."/>
            <person name="Mingma R."/>
        </authorList>
    </citation>
    <scope>NUCLEOTIDE SEQUENCE [LARGE SCALE GENOMIC DNA]</scope>
    <source>
        <strain evidence="1 2">RM579</strain>
    </source>
</reference>
<keyword evidence="2" id="KW-1185">Reference proteome</keyword>
<dbReference type="EMBL" id="WMBA01000018">
    <property type="protein sequence ID" value="MTD55200.1"/>
    <property type="molecule type" value="Genomic_DNA"/>
</dbReference>
<gene>
    <name evidence="1" type="ORF">GKO32_14585</name>
</gene>
<dbReference type="AlphaFoldDB" id="A0A6N7Z4H4"/>
<dbReference type="Proteomes" id="UP000440096">
    <property type="component" value="Unassembled WGS sequence"/>
</dbReference>